<evidence type="ECO:0000313" key="2">
    <source>
        <dbReference type="EMBL" id="KKB76614.1"/>
    </source>
</evidence>
<feature type="compositionally biased region" description="Polar residues" evidence="1">
    <location>
        <begin position="228"/>
        <end position="238"/>
    </location>
</feature>
<dbReference type="AlphaFoldDB" id="A0A0F5L341"/>
<gene>
    <name evidence="2" type="ORF">VW35_17755</name>
</gene>
<protein>
    <submittedName>
        <fullName evidence="2">Uncharacterized protein</fullName>
    </submittedName>
</protein>
<comment type="caution">
    <text evidence="2">The sequence shown here is derived from an EMBL/GenBank/DDBJ whole genome shotgun (WGS) entry which is preliminary data.</text>
</comment>
<dbReference type="PATRIC" id="fig|361041.3.peg.2956"/>
<dbReference type="Proteomes" id="UP000033514">
    <property type="component" value="Unassembled WGS sequence"/>
</dbReference>
<evidence type="ECO:0000313" key="3">
    <source>
        <dbReference type="Proteomes" id="UP000033514"/>
    </source>
</evidence>
<feature type="region of interest" description="Disordered" evidence="1">
    <location>
        <begin position="222"/>
        <end position="244"/>
    </location>
</feature>
<sequence>MRYEGRRYRKGRFMRIGLTGQQGRISAVARAGLAGLALAATLALGACTTVEGTNALTDVGTFEREVLNTTARGVGLIPGEAAKEEPTQARAPLVLPRDGSLPAPTTQVVSAQLPVNSNTVQVDTSKLSEADLARLRSAKVVDLRSLSGRPLTAEEARALTARMSAAGMQVTAATGRPLYLPPDEYFTRVGDANLICRTPAGEFVPLNDQRCPEQVRKALRSNGPGATVLSTGPSTNLLGSEVKN</sequence>
<proteinExistence type="predicted"/>
<name>A0A0F5L341_9HYPH</name>
<organism evidence="2 3">
    <name type="scientific">Devosia soli</name>
    <dbReference type="NCBI Taxonomy" id="361041"/>
    <lineage>
        <taxon>Bacteria</taxon>
        <taxon>Pseudomonadati</taxon>
        <taxon>Pseudomonadota</taxon>
        <taxon>Alphaproteobacteria</taxon>
        <taxon>Hyphomicrobiales</taxon>
        <taxon>Devosiaceae</taxon>
        <taxon>Devosia</taxon>
    </lineage>
</organism>
<keyword evidence="3" id="KW-1185">Reference proteome</keyword>
<reference evidence="2 3" key="1">
    <citation type="submission" date="2015-03" db="EMBL/GenBank/DDBJ databases">
        <authorList>
            <person name="Hassan Y.I."/>
            <person name="Lepp D."/>
            <person name="Zhou T."/>
        </authorList>
    </citation>
    <scope>NUCLEOTIDE SEQUENCE [LARGE SCALE GENOMIC DNA]</scope>
    <source>
        <strain evidence="2 3">GH2-10</strain>
    </source>
</reference>
<evidence type="ECO:0000256" key="1">
    <source>
        <dbReference type="SAM" id="MobiDB-lite"/>
    </source>
</evidence>
<accession>A0A0F5L341</accession>
<dbReference type="EMBL" id="LAJG01000042">
    <property type="protein sequence ID" value="KKB76614.1"/>
    <property type="molecule type" value="Genomic_DNA"/>
</dbReference>
<dbReference type="STRING" id="361041.VW35_17755"/>